<proteinExistence type="predicted"/>
<evidence type="ECO:0000313" key="2">
    <source>
        <dbReference type="Proteomes" id="UP001054837"/>
    </source>
</evidence>
<gene>
    <name evidence="1" type="ORF">CDAR_577411</name>
</gene>
<dbReference type="Proteomes" id="UP001054837">
    <property type="component" value="Unassembled WGS sequence"/>
</dbReference>
<accession>A0AAV4U3S1</accession>
<evidence type="ECO:0000313" key="1">
    <source>
        <dbReference type="EMBL" id="GIY52404.1"/>
    </source>
</evidence>
<organism evidence="1 2">
    <name type="scientific">Caerostris darwini</name>
    <dbReference type="NCBI Taxonomy" id="1538125"/>
    <lineage>
        <taxon>Eukaryota</taxon>
        <taxon>Metazoa</taxon>
        <taxon>Ecdysozoa</taxon>
        <taxon>Arthropoda</taxon>
        <taxon>Chelicerata</taxon>
        <taxon>Arachnida</taxon>
        <taxon>Araneae</taxon>
        <taxon>Araneomorphae</taxon>
        <taxon>Entelegynae</taxon>
        <taxon>Araneoidea</taxon>
        <taxon>Araneidae</taxon>
        <taxon>Caerostris</taxon>
    </lineage>
</organism>
<reference evidence="1 2" key="1">
    <citation type="submission" date="2021-06" db="EMBL/GenBank/DDBJ databases">
        <title>Caerostris darwini draft genome.</title>
        <authorList>
            <person name="Kono N."/>
            <person name="Arakawa K."/>
        </authorList>
    </citation>
    <scope>NUCLEOTIDE SEQUENCE [LARGE SCALE GENOMIC DNA]</scope>
</reference>
<dbReference type="AlphaFoldDB" id="A0AAV4U3S1"/>
<dbReference type="EMBL" id="BPLQ01010669">
    <property type="protein sequence ID" value="GIY52404.1"/>
    <property type="molecule type" value="Genomic_DNA"/>
</dbReference>
<name>A0AAV4U3S1_9ARAC</name>
<sequence>MQFSYKPQWTYFTGGSPAISNTAFDTSSPTSPRITVVFLNFQFHRMQLWKKMTRNHDFWNNGKTKLSLLPSRKQESKISNSCFLLQIIPVMISLQQRTLTSHPRRSEKAPPFLLYPVLVFPGSQSFSETLGLPRPNG</sequence>
<protein>
    <submittedName>
        <fullName evidence="1">Uncharacterized protein</fullName>
    </submittedName>
</protein>
<keyword evidence="2" id="KW-1185">Reference proteome</keyword>
<comment type="caution">
    <text evidence="1">The sequence shown here is derived from an EMBL/GenBank/DDBJ whole genome shotgun (WGS) entry which is preliminary data.</text>
</comment>